<evidence type="ECO:0000259" key="2">
    <source>
        <dbReference type="Pfam" id="PF13649"/>
    </source>
</evidence>
<evidence type="ECO:0000256" key="1">
    <source>
        <dbReference type="ARBA" id="ARBA00022679"/>
    </source>
</evidence>
<dbReference type="Gene3D" id="3.40.50.150">
    <property type="entry name" value="Vaccinia Virus protein VP39"/>
    <property type="match status" value="1"/>
</dbReference>
<reference evidence="3" key="1">
    <citation type="journal article" date="2014" name="Genome Announc.">
        <title>Draft Genome Sequence of Lactobacillus oryzae Strain SG293T.</title>
        <authorList>
            <person name="Tanizawa Y."/>
            <person name="Fujisawa T."/>
            <person name="Mochizuki T."/>
            <person name="Kaminuma E."/>
            <person name="Nakamura Y."/>
            <person name="Tohno M."/>
        </authorList>
    </citation>
    <scope>NUCLEOTIDE SEQUENCE [LARGE SCALE GENOMIC DNA]</scope>
    <source>
        <strain evidence="3">SG293</strain>
    </source>
</reference>
<feature type="domain" description="Methyltransferase" evidence="2">
    <location>
        <begin position="37"/>
        <end position="132"/>
    </location>
</feature>
<dbReference type="InterPro" id="IPR029063">
    <property type="entry name" value="SAM-dependent_MTases_sf"/>
</dbReference>
<dbReference type="AlphaFoldDB" id="A0A081BG18"/>
<dbReference type="Gene3D" id="2.20.25.110">
    <property type="entry name" value="S-adenosyl-L-methionine-dependent methyltransferases"/>
    <property type="match status" value="1"/>
</dbReference>
<protein>
    <submittedName>
        <fullName evidence="3">Methyltransferase</fullName>
    </submittedName>
</protein>
<dbReference type="CDD" id="cd02440">
    <property type="entry name" value="AdoMet_MTases"/>
    <property type="match status" value="1"/>
</dbReference>
<dbReference type="Pfam" id="PF13649">
    <property type="entry name" value="Methyltransf_25"/>
    <property type="match status" value="1"/>
</dbReference>
<evidence type="ECO:0000313" key="3">
    <source>
        <dbReference type="EMBL" id="GAK46986.1"/>
    </source>
</evidence>
<dbReference type="GO" id="GO:0008168">
    <property type="term" value="F:methyltransferase activity"/>
    <property type="evidence" value="ECO:0007669"/>
    <property type="project" value="UniProtKB-KW"/>
</dbReference>
<dbReference type="SUPFAM" id="SSF53335">
    <property type="entry name" value="S-adenosyl-L-methionine-dependent methyltransferases"/>
    <property type="match status" value="1"/>
</dbReference>
<dbReference type="InterPro" id="IPR041698">
    <property type="entry name" value="Methyltransf_25"/>
</dbReference>
<proteinExistence type="predicted"/>
<sequence length="242" mass="27393">MIYATFASLYDELFDPEMYDEWLTFVSKTVPDKHGEVLDLACGTGRLAVKLAQAGYSVSGFDLSNEMLSLAEQHAEEANVALPLMQGDMLDLSELGTYATITCFADSLCYLPNEASLAKAFKQAKAHLQSGGQFVFDVISPYQTDVVYPGYMYNYQDEARAFIWSSYEGEVPHSVEHDLTFFIQKQDDSYEKVSELHHERTYSLETYRRLLNEAGFETVNVSANFGEAKVTETATRWFFVCR</sequence>
<accession>A0A081BG18</accession>
<comment type="caution">
    <text evidence="3">The sequence shown here is derived from an EMBL/GenBank/DDBJ whole genome shotgun (WGS) entry which is preliminary data.</text>
</comment>
<dbReference type="PANTHER" id="PTHR43861">
    <property type="entry name" value="TRANS-ACONITATE 2-METHYLTRANSFERASE-RELATED"/>
    <property type="match status" value="1"/>
</dbReference>
<dbReference type="Proteomes" id="UP000028700">
    <property type="component" value="Unassembled WGS sequence"/>
</dbReference>
<organism evidence="3 4">
    <name type="scientific">Secundilactobacillus oryzae JCM 18671</name>
    <dbReference type="NCBI Taxonomy" id="1291743"/>
    <lineage>
        <taxon>Bacteria</taxon>
        <taxon>Bacillati</taxon>
        <taxon>Bacillota</taxon>
        <taxon>Bacilli</taxon>
        <taxon>Lactobacillales</taxon>
        <taxon>Lactobacillaceae</taxon>
        <taxon>Secundilactobacillus</taxon>
    </lineage>
</organism>
<keyword evidence="3" id="KW-0489">Methyltransferase</keyword>
<dbReference type="GO" id="GO:0032259">
    <property type="term" value="P:methylation"/>
    <property type="evidence" value="ECO:0007669"/>
    <property type="project" value="UniProtKB-KW"/>
</dbReference>
<keyword evidence="1 3" id="KW-0808">Transferase</keyword>
<dbReference type="eggNOG" id="COG2226">
    <property type="taxonomic scope" value="Bacteria"/>
</dbReference>
<keyword evidence="4" id="KW-1185">Reference proteome</keyword>
<dbReference type="EMBL" id="BBJM01000001">
    <property type="protein sequence ID" value="GAK46986.1"/>
    <property type="molecule type" value="Genomic_DNA"/>
</dbReference>
<dbReference type="STRING" id="1291743.LOSG293_010850"/>
<name>A0A081BG18_9LACO</name>
<dbReference type="RefSeq" id="WP_034525675.1">
    <property type="nucleotide sequence ID" value="NZ_BBAZ01000002.1"/>
</dbReference>
<dbReference type="OrthoDB" id="9811589at2"/>
<gene>
    <name evidence="3" type="ORF">LOSG293_010850</name>
</gene>
<evidence type="ECO:0000313" key="4">
    <source>
        <dbReference type="Proteomes" id="UP000028700"/>
    </source>
</evidence>